<dbReference type="Proteomes" id="UP000824890">
    <property type="component" value="Unassembled WGS sequence"/>
</dbReference>
<accession>A0ABQ7Z1G4</accession>
<organism evidence="1 2">
    <name type="scientific">Brassica napus</name>
    <name type="common">Rape</name>
    <dbReference type="NCBI Taxonomy" id="3708"/>
    <lineage>
        <taxon>Eukaryota</taxon>
        <taxon>Viridiplantae</taxon>
        <taxon>Streptophyta</taxon>
        <taxon>Embryophyta</taxon>
        <taxon>Tracheophyta</taxon>
        <taxon>Spermatophyta</taxon>
        <taxon>Magnoliopsida</taxon>
        <taxon>eudicotyledons</taxon>
        <taxon>Gunneridae</taxon>
        <taxon>Pentapetalae</taxon>
        <taxon>rosids</taxon>
        <taxon>malvids</taxon>
        <taxon>Brassicales</taxon>
        <taxon>Brassicaceae</taxon>
        <taxon>Brassiceae</taxon>
        <taxon>Brassica</taxon>
    </lineage>
</organism>
<proteinExistence type="predicted"/>
<gene>
    <name evidence="1" type="ORF">HID58_071344</name>
</gene>
<keyword evidence="2" id="KW-1185">Reference proteome</keyword>
<protein>
    <submittedName>
        <fullName evidence="1">Uncharacterized protein</fullName>
    </submittedName>
</protein>
<name>A0ABQ7Z1G4_BRANA</name>
<evidence type="ECO:0000313" key="2">
    <source>
        <dbReference type="Proteomes" id="UP000824890"/>
    </source>
</evidence>
<comment type="caution">
    <text evidence="1">The sequence shown here is derived from an EMBL/GenBank/DDBJ whole genome shotgun (WGS) entry which is preliminary data.</text>
</comment>
<evidence type="ECO:0000313" key="1">
    <source>
        <dbReference type="EMBL" id="KAH0873982.1"/>
    </source>
</evidence>
<reference evidence="1 2" key="1">
    <citation type="submission" date="2021-05" db="EMBL/GenBank/DDBJ databases">
        <title>Genome Assembly of Synthetic Allotetraploid Brassica napus Reveals Homoeologous Exchanges between Subgenomes.</title>
        <authorList>
            <person name="Davis J.T."/>
        </authorList>
    </citation>
    <scope>NUCLEOTIDE SEQUENCE [LARGE SCALE GENOMIC DNA]</scope>
    <source>
        <strain evidence="2">cv. Da-Ae</strain>
        <tissue evidence="1">Seedling</tissue>
    </source>
</reference>
<dbReference type="EMBL" id="JAGKQM010000016">
    <property type="protein sequence ID" value="KAH0873982.1"/>
    <property type="molecule type" value="Genomic_DNA"/>
</dbReference>
<sequence length="272" mass="29654">MKLASNWEAVAGRASERTTKTKKLLQTPAPEAPPLLLSLRFPFASPVFSSLSLPCRVRLCCRGAPGSAWYARWLESRRREGVVRLVRSDFRVWQEAPLLLVGSIARGGGSAVSSVLLRLVASVLPHSVRWMRGEAVQSGGSDFQSLIFPEMYEVEVSAFWRGHGVLLSALFQRVGFGGASGPRSEIGDLLTPLGAGQALSLTTLLLLGGQMSSWERVYPSVILSSQNMVSIPARLWCFEAVHLYLSVNLACFSFDISLVINCLDCAVVSRDI</sequence>